<keyword evidence="9 13" id="KW-0472">Membrane</keyword>
<dbReference type="GO" id="GO:0047750">
    <property type="term" value="F:cholestenol delta-isomerase activity"/>
    <property type="evidence" value="ECO:0007669"/>
    <property type="project" value="InterPro"/>
</dbReference>
<dbReference type="PROSITE" id="PS51751">
    <property type="entry name" value="EXPERA"/>
    <property type="match status" value="1"/>
</dbReference>
<evidence type="ECO:0000256" key="4">
    <source>
        <dbReference type="ARBA" id="ARBA00022692"/>
    </source>
</evidence>
<evidence type="ECO:0000256" key="2">
    <source>
        <dbReference type="ARBA" id="ARBA00008337"/>
    </source>
</evidence>
<dbReference type="GO" id="GO:0004769">
    <property type="term" value="F:steroid Delta-isomerase activity"/>
    <property type="evidence" value="ECO:0007669"/>
    <property type="project" value="TreeGrafter"/>
</dbReference>
<keyword evidence="12" id="KW-0413">Isomerase</keyword>
<evidence type="ECO:0000256" key="6">
    <source>
        <dbReference type="ARBA" id="ARBA00022989"/>
    </source>
</evidence>
<feature type="transmembrane region" description="Helical" evidence="14">
    <location>
        <begin position="62"/>
        <end position="83"/>
    </location>
</feature>
<keyword evidence="7" id="KW-0756">Sterol biosynthesis</keyword>
<comment type="caution">
    <text evidence="16">The sequence shown here is derived from an EMBL/GenBank/DDBJ whole genome shotgun (WGS) entry which is preliminary data.</text>
</comment>
<keyword evidence="4 13" id="KW-0812">Transmembrane</keyword>
<reference evidence="16 17" key="1">
    <citation type="journal article" date="2018" name="New Phytol.">
        <title>Phylogenomics of Endogonaceae and evolution of mycorrhizas within Mucoromycota.</title>
        <authorList>
            <person name="Chang Y."/>
            <person name="Desiro A."/>
            <person name="Na H."/>
            <person name="Sandor L."/>
            <person name="Lipzen A."/>
            <person name="Clum A."/>
            <person name="Barry K."/>
            <person name="Grigoriev I.V."/>
            <person name="Martin F.M."/>
            <person name="Stajich J.E."/>
            <person name="Smith M.E."/>
            <person name="Bonito G."/>
            <person name="Spatafora J.W."/>
        </authorList>
    </citation>
    <scope>NUCLEOTIDE SEQUENCE [LARGE SCALE GENOMIC DNA]</scope>
    <source>
        <strain evidence="16 17">AD002</strain>
    </source>
</reference>
<dbReference type="PANTHER" id="PTHR14207">
    <property type="entry name" value="STEROL ISOMERASE"/>
    <property type="match status" value="1"/>
</dbReference>
<feature type="domain" description="EXPERA" evidence="15">
    <location>
        <begin position="59"/>
        <end position="201"/>
    </location>
</feature>
<evidence type="ECO:0000256" key="7">
    <source>
        <dbReference type="ARBA" id="ARBA00023011"/>
    </source>
</evidence>
<evidence type="ECO:0000256" key="14">
    <source>
        <dbReference type="SAM" id="Phobius"/>
    </source>
</evidence>
<sequence>MSVSQHPYYPQELDLPHYVPNTLSLLNLLSGFGGVMSILWISTWFLGGASPYVRASATSERFILMWFVMCGCLHTTFEAYFAWNYKTLAGDRTVFGQLWKEYARGDSRYLIGDTLVLALERITIFIIGPLSFLTAHAIFSNLPTRHLLQFTTSLSHFFSCTLYLLVDVIEGSRHSRPESLYYWVYFVGFNSPWIVIPIALIVQSWGFLYLAVIRQSGELKDKQK</sequence>
<keyword evidence="3" id="KW-0444">Lipid biosynthesis</keyword>
<organism evidence="16 17">
    <name type="scientific">Jimgerdemannia flammicorona</name>
    <dbReference type="NCBI Taxonomy" id="994334"/>
    <lineage>
        <taxon>Eukaryota</taxon>
        <taxon>Fungi</taxon>
        <taxon>Fungi incertae sedis</taxon>
        <taxon>Mucoromycota</taxon>
        <taxon>Mucoromycotina</taxon>
        <taxon>Endogonomycetes</taxon>
        <taxon>Endogonales</taxon>
        <taxon>Endogonaceae</taxon>
        <taxon>Jimgerdemannia</taxon>
    </lineage>
</organism>
<comment type="subcellular location">
    <subcellularLocation>
        <location evidence="1">Membrane</location>
        <topology evidence="1">Multi-pass membrane protein</topology>
    </subcellularLocation>
</comment>
<evidence type="ECO:0000256" key="8">
    <source>
        <dbReference type="ARBA" id="ARBA00023098"/>
    </source>
</evidence>
<keyword evidence="5" id="KW-0752">Steroid biosynthesis</keyword>
<dbReference type="GO" id="GO:0005783">
    <property type="term" value="C:endoplasmic reticulum"/>
    <property type="evidence" value="ECO:0007669"/>
    <property type="project" value="TreeGrafter"/>
</dbReference>
<evidence type="ECO:0000313" key="17">
    <source>
        <dbReference type="Proteomes" id="UP000274822"/>
    </source>
</evidence>
<feature type="transmembrane region" description="Helical" evidence="14">
    <location>
        <begin position="25"/>
        <end position="50"/>
    </location>
</feature>
<evidence type="ECO:0000313" key="16">
    <source>
        <dbReference type="EMBL" id="RUS24132.1"/>
    </source>
</evidence>
<evidence type="ECO:0000259" key="15">
    <source>
        <dbReference type="PROSITE" id="PS51751"/>
    </source>
</evidence>
<dbReference type="EMBL" id="RBNJ01017185">
    <property type="protein sequence ID" value="RUS24132.1"/>
    <property type="molecule type" value="Genomic_DNA"/>
</dbReference>
<dbReference type="GO" id="GO:0016020">
    <property type="term" value="C:membrane"/>
    <property type="evidence" value="ECO:0007669"/>
    <property type="project" value="UniProtKB-SubCell"/>
</dbReference>
<evidence type="ECO:0000256" key="5">
    <source>
        <dbReference type="ARBA" id="ARBA00022955"/>
    </source>
</evidence>
<accession>A0A433Q323</accession>
<dbReference type="AlphaFoldDB" id="A0A433Q323"/>
<dbReference type="GO" id="GO:0016126">
    <property type="term" value="P:sterol biosynthetic process"/>
    <property type="evidence" value="ECO:0007669"/>
    <property type="project" value="UniProtKB-KW"/>
</dbReference>
<evidence type="ECO:0000256" key="10">
    <source>
        <dbReference type="ARBA" id="ARBA00023166"/>
    </source>
</evidence>
<dbReference type="GO" id="GO:0000247">
    <property type="term" value="F:C-8 sterol isomerase activity"/>
    <property type="evidence" value="ECO:0007669"/>
    <property type="project" value="TreeGrafter"/>
</dbReference>
<comment type="similarity">
    <text evidence="2">Belongs to the EBP family.</text>
</comment>
<evidence type="ECO:0000256" key="12">
    <source>
        <dbReference type="ARBA" id="ARBA00023235"/>
    </source>
</evidence>
<dbReference type="Proteomes" id="UP000274822">
    <property type="component" value="Unassembled WGS sequence"/>
</dbReference>
<evidence type="ECO:0000256" key="9">
    <source>
        <dbReference type="ARBA" id="ARBA00023136"/>
    </source>
</evidence>
<keyword evidence="17" id="KW-1185">Reference proteome</keyword>
<dbReference type="InterPro" id="IPR007905">
    <property type="entry name" value="EBP"/>
</dbReference>
<feature type="transmembrane region" description="Helical" evidence="14">
    <location>
        <begin position="115"/>
        <end position="135"/>
    </location>
</feature>
<evidence type="ECO:0000256" key="13">
    <source>
        <dbReference type="PROSITE-ProRule" id="PRU01087"/>
    </source>
</evidence>
<evidence type="ECO:0000256" key="1">
    <source>
        <dbReference type="ARBA" id="ARBA00004141"/>
    </source>
</evidence>
<proteinExistence type="inferred from homology"/>
<dbReference type="Pfam" id="PF05241">
    <property type="entry name" value="EBP"/>
    <property type="match status" value="1"/>
</dbReference>
<evidence type="ECO:0000256" key="3">
    <source>
        <dbReference type="ARBA" id="ARBA00022516"/>
    </source>
</evidence>
<protein>
    <submittedName>
        <fullName evidence="16">Emopamil binding protein-domain-containing protein</fullName>
    </submittedName>
</protein>
<evidence type="ECO:0000256" key="11">
    <source>
        <dbReference type="ARBA" id="ARBA00023221"/>
    </source>
</evidence>
<keyword evidence="10" id="KW-1207">Sterol metabolism</keyword>
<name>A0A433Q323_9FUNG</name>
<dbReference type="InterPro" id="IPR033118">
    <property type="entry name" value="EXPERA"/>
</dbReference>
<keyword evidence="8" id="KW-0443">Lipid metabolism</keyword>
<gene>
    <name evidence="16" type="ORF">BC938DRAFT_474062</name>
</gene>
<keyword evidence="11" id="KW-0753">Steroid metabolism</keyword>
<dbReference type="PANTHER" id="PTHR14207:SF0">
    <property type="entry name" value="3-BETA-HYDROXYSTEROID-DELTA(8),DELTA(7)-ISOMERASE"/>
    <property type="match status" value="1"/>
</dbReference>
<keyword evidence="6 13" id="KW-1133">Transmembrane helix</keyword>
<feature type="transmembrane region" description="Helical" evidence="14">
    <location>
        <begin position="186"/>
        <end position="212"/>
    </location>
</feature>